<name>A0ACC7NT43_9BACL</name>
<gene>
    <name evidence="1" type="ORF">ACI1P1_05920</name>
</gene>
<comment type="caution">
    <text evidence="1">The sequence shown here is derived from an EMBL/GenBank/DDBJ whole genome shotgun (WGS) entry which is preliminary data.</text>
</comment>
<evidence type="ECO:0000313" key="2">
    <source>
        <dbReference type="Proteomes" id="UP001631969"/>
    </source>
</evidence>
<dbReference type="Proteomes" id="UP001631969">
    <property type="component" value="Unassembled WGS sequence"/>
</dbReference>
<evidence type="ECO:0000313" key="1">
    <source>
        <dbReference type="EMBL" id="MFM9327838.1"/>
    </source>
</evidence>
<proteinExistence type="predicted"/>
<dbReference type="EMBL" id="JBJURJ010000003">
    <property type="protein sequence ID" value="MFM9327838.1"/>
    <property type="molecule type" value="Genomic_DNA"/>
</dbReference>
<keyword evidence="1" id="KW-0378">Hydrolase</keyword>
<keyword evidence="2" id="KW-1185">Reference proteome</keyword>
<sequence>MSNGSVSETPFFCERDGLRIRGMQYLPDGEQKKAAYPAIIVSHGFTGNYMSVADYCRVFAQMGYASFSFHFCGGGRIDEDESLKSDGDTTKTTILTQMEDLIAVKDYVKELPFVDEANLILVGISQGGLVSGLTAAKCKDEIKKLIMIYPALCIPDHARRGCLGGSQYDVNDVPAIIDCKKTLLGKVFHDTVVSMDVFLELSAYKGPVLILQGLEDETVNYSYAIRAKESYKEGQCHLQLIRDVGHSLDEKQRESAVASIRQFLLERRELLTIGVIITQIETATEGDYRKSEIYFTGYCDTEYFHGTILPGGCDTQEYFMDKQTKIRADYTLAGVDMEGKACHLHIINQKVDGEWKPTVETDSRNLAWLNNADLTAVLEGNKEGPTVRIFGKKGELL</sequence>
<organism evidence="1 2">
    <name type="scientific">Paenibacillus mesotrionivorans</name>
    <dbReference type="NCBI Taxonomy" id="3160968"/>
    <lineage>
        <taxon>Bacteria</taxon>
        <taxon>Bacillati</taxon>
        <taxon>Bacillota</taxon>
        <taxon>Bacilli</taxon>
        <taxon>Bacillales</taxon>
        <taxon>Paenibacillaceae</taxon>
        <taxon>Paenibacillus</taxon>
    </lineage>
</organism>
<reference evidence="1" key="1">
    <citation type="submission" date="2024-12" db="EMBL/GenBank/DDBJ databases">
        <authorList>
            <person name="Wu N."/>
        </authorList>
    </citation>
    <scope>NUCLEOTIDE SEQUENCE</scope>
    <source>
        <strain evidence="1">P15</strain>
    </source>
</reference>
<accession>A0ACC7NT43</accession>
<protein>
    <submittedName>
        <fullName evidence="1">Alpha/beta hydrolase</fullName>
    </submittedName>
</protein>